<dbReference type="SUPFAM" id="SSF53448">
    <property type="entry name" value="Nucleotide-diphospho-sugar transferases"/>
    <property type="match status" value="1"/>
</dbReference>
<evidence type="ECO:0000259" key="1">
    <source>
        <dbReference type="Pfam" id="PF00535"/>
    </source>
</evidence>
<dbReference type="PANTHER" id="PTHR43179:SF7">
    <property type="entry name" value="RHAMNOSYLTRANSFERASE WBBL"/>
    <property type="match status" value="1"/>
</dbReference>
<sequence>MRYDVIIPYYNNSGITKRCIESVIRHSRDYRIIVTFDDSRPEVVKIVEQILKSSEAYLHLINLINVGFPSNTNRGLKVSTGKFIAVINNDVIITGDWLTALENEYLRWGGKCFIGKAGKGVTKAGKGTASPTFPEVVKRY</sequence>
<dbReference type="Pfam" id="PF00535">
    <property type="entry name" value="Glycos_transf_2"/>
    <property type="match status" value="1"/>
</dbReference>
<feature type="domain" description="Glycosyltransferase 2-like" evidence="1">
    <location>
        <begin position="5"/>
        <end position="105"/>
    </location>
</feature>
<name>X1S869_9ZZZZ</name>
<gene>
    <name evidence="2" type="ORF">S12H4_05427</name>
</gene>
<dbReference type="PANTHER" id="PTHR43179">
    <property type="entry name" value="RHAMNOSYLTRANSFERASE WBBL"/>
    <property type="match status" value="1"/>
</dbReference>
<protein>
    <recommendedName>
        <fullName evidence="1">Glycosyltransferase 2-like domain-containing protein</fullName>
    </recommendedName>
</protein>
<proteinExistence type="predicted"/>
<dbReference type="InterPro" id="IPR029044">
    <property type="entry name" value="Nucleotide-diphossugar_trans"/>
</dbReference>
<dbReference type="InterPro" id="IPR001173">
    <property type="entry name" value="Glyco_trans_2-like"/>
</dbReference>
<dbReference type="EMBL" id="BARW01001797">
    <property type="protein sequence ID" value="GAI63949.1"/>
    <property type="molecule type" value="Genomic_DNA"/>
</dbReference>
<dbReference type="AlphaFoldDB" id="X1S869"/>
<evidence type="ECO:0000313" key="2">
    <source>
        <dbReference type="EMBL" id="GAI63949.1"/>
    </source>
</evidence>
<dbReference type="Gene3D" id="3.90.550.10">
    <property type="entry name" value="Spore Coat Polysaccharide Biosynthesis Protein SpsA, Chain A"/>
    <property type="match status" value="1"/>
</dbReference>
<accession>X1S869</accession>
<comment type="caution">
    <text evidence="2">The sequence shown here is derived from an EMBL/GenBank/DDBJ whole genome shotgun (WGS) entry which is preliminary data.</text>
</comment>
<organism evidence="2">
    <name type="scientific">marine sediment metagenome</name>
    <dbReference type="NCBI Taxonomy" id="412755"/>
    <lineage>
        <taxon>unclassified sequences</taxon>
        <taxon>metagenomes</taxon>
        <taxon>ecological metagenomes</taxon>
    </lineage>
</organism>
<reference evidence="2" key="1">
    <citation type="journal article" date="2014" name="Front. Microbiol.">
        <title>High frequency of phylogenetically diverse reductive dehalogenase-homologous genes in deep subseafloor sedimentary metagenomes.</title>
        <authorList>
            <person name="Kawai M."/>
            <person name="Futagami T."/>
            <person name="Toyoda A."/>
            <person name="Takaki Y."/>
            <person name="Nishi S."/>
            <person name="Hori S."/>
            <person name="Arai W."/>
            <person name="Tsubouchi T."/>
            <person name="Morono Y."/>
            <person name="Uchiyama I."/>
            <person name="Ito T."/>
            <person name="Fujiyama A."/>
            <person name="Inagaki F."/>
            <person name="Takami H."/>
        </authorList>
    </citation>
    <scope>NUCLEOTIDE SEQUENCE</scope>
    <source>
        <strain evidence="2">Expedition CK06-06</strain>
    </source>
</reference>